<dbReference type="EMBL" id="QENY01000028">
    <property type="protein sequence ID" value="PVX48169.1"/>
    <property type="molecule type" value="Genomic_DNA"/>
</dbReference>
<proteinExistence type="predicted"/>
<dbReference type="Proteomes" id="UP000245870">
    <property type="component" value="Unassembled WGS sequence"/>
</dbReference>
<feature type="domain" description="DUF4296" evidence="2">
    <location>
        <begin position="1"/>
        <end position="73"/>
    </location>
</feature>
<comment type="caution">
    <text evidence="3">The sequence shown here is derived from an EMBL/GenBank/DDBJ whole genome shotgun (WGS) entry which is preliminary data.</text>
</comment>
<protein>
    <submittedName>
        <fullName evidence="3">Uncharacterized protein DUF4296</fullName>
    </submittedName>
</protein>
<evidence type="ECO:0000256" key="1">
    <source>
        <dbReference type="SAM" id="MobiDB-lite"/>
    </source>
</evidence>
<accession>A0A2U0TX53</accession>
<name>A0A2U0TX53_9BACT</name>
<reference evidence="3 4" key="1">
    <citation type="submission" date="2018-05" db="EMBL/GenBank/DDBJ databases">
        <title>Genomic Encyclopedia of Type Strains, Phase IV (KMG-IV): sequencing the most valuable type-strain genomes for metagenomic binning, comparative biology and taxonomic classification.</title>
        <authorList>
            <person name="Goeker M."/>
        </authorList>
    </citation>
    <scope>NUCLEOTIDE SEQUENCE [LARGE SCALE GENOMIC DNA]</scope>
    <source>
        <strain evidence="3 4">DSM 100333</strain>
    </source>
</reference>
<keyword evidence="4" id="KW-1185">Reference proteome</keyword>
<dbReference type="InterPro" id="IPR025381">
    <property type="entry name" value="DUF4296"/>
</dbReference>
<sequence>MENLLYDFHLAEAMARQDDNNYDANLMAYRAAVLKKYGINEADFDSSMVYYMRHTGRLQDIYKRLAERMEDKARELGSSESALAGLGRASASGDTVDIWQGETSLALIPFSPYNIYTFTYSPDSTFRKGDSFVLACNTDFIFQDGVRDGIVNMSVVYKNDSVASNVLHLSSSSTQSLSIADNDTLGIKRIVGFFLLNKNRLEGSSMTTMQLMSVSHIHLFRCRVTKRKTKGAEPSPSLPYDSLSRDSQSMRSARQAKRSASLSERNFR</sequence>
<gene>
    <name evidence="3" type="ORF">C7379_12810</name>
</gene>
<evidence type="ECO:0000313" key="3">
    <source>
        <dbReference type="EMBL" id="PVX48169.1"/>
    </source>
</evidence>
<dbReference type="AlphaFoldDB" id="A0A2U0TX53"/>
<dbReference type="Pfam" id="PF14129">
    <property type="entry name" value="DUF4296"/>
    <property type="match status" value="1"/>
</dbReference>
<feature type="region of interest" description="Disordered" evidence="1">
    <location>
        <begin position="228"/>
        <end position="268"/>
    </location>
</feature>
<evidence type="ECO:0000259" key="2">
    <source>
        <dbReference type="Pfam" id="PF14129"/>
    </source>
</evidence>
<organism evidence="3 4">
    <name type="scientific">Hallella colorans</name>
    <dbReference type="NCBI Taxonomy" id="1703337"/>
    <lineage>
        <taxon>Bacteria</taxon>
        <taxon>Pseudomonadati</taxon>
        <taxon>Bacteroidota</taxon>
        <taxon>Bacteroidia</taxon>
        <taxon>Bacteroidales</taxon>
        <taxon>Prevotellaceae</taxon>
        <taxon>Hallella</taxon>
    </lineage>
</organism>
<feature type="compositionally biased region" description="Polar residues" evidence="1">
    <location>
        <begin position="245"/>
        <end position="268"/>
    </location>
</feature>
<evidence type="ECO:0000313" key="4">
    <source>
        <dbReference type="Proteomes" id="UP000245870"/>
    </source>
</evidence>